<dbReference type="STRING" id="5762.D2VKP2"/>
<dbReference type="InterPro" id="IPR011333">
    <property type="entry name" value="SKP1/BTB/POZ_sf"/>
</dbReference>
<dbReference type="SUPFAM" id="SSF54695">
    <property type="entry name" value="POZ domain"/>
    <property type="match status" value="1"/>
</dbReference>
<proteinExistence type="predicted"/>
<dbReference type="OMA" id="QNEERYA"/>
<dbReference type="PROSITE" id="PS51886">
    <property type="entry name" value="TLDC"/>
    <property type="match status" value="1"/>
</dbReference>
<feature type="domain" description="TLDc" evidence="1">
    <location>
        <begin position="125"/>
        <end position="304"/>
    </location>
</feature>
<dbReference type="InterPro" id="IPR006571">
    <property type="entry name" value="TLDc_dom"/>
</dbReference>
<dbReference type="Gene3D" id="3.30.710.10">
    <property type="entry name" value="Potassium Channel Kv1.1, Chain A"/>
    <property type="match status" value="1"/>
</dbReference>
<dbReference type="Pfam" id="PF02214">
    <property type="entry name" value="BTB_2"/>
    <property type="match status" value="1"/>
</dbReference>
<sequence length="304" mass="34688">MEDRPVHLNVGGKIITVSLLDLTNTEREPNNLFIRMFRGELPLYETASPLFSDKVYFINCDHKPFRHVLKWLRYGRIDQQMVELKADLLDICKQYRLEKLEKSISQINVNDCIYDLSFGLGVSSTIIQFKEVMDLFKRALGCETPPKLLYRASNDGFTAQSFHQKCDHQGKTVTIVRSEYGNIFGGFTSQDWESPKQAKFKADPAAFVFKFESDSAGNSRLEVFHIRQGDQKAIYCDAYDLAIFGGGCDFYISDSCNINSASYSEFGDSYELPLGYSFGSEQTHVFLGGKFDFRVSEIEVFKID</sequence>
<dbReference type="RefSeq" id="XP_002675374.1">
    <property type="nucleotide sequence ID" value="XM_002675328.1"/>
</dbReference>
<dbReference type="KEGG" id="ngr:NAEGRDRAFT_69463"/>
<dbReference type="VEuPathDB" id="AmoebaDB:NAEGRDRAFT_69463"/>
<evidence type="ECO:0000259" key="1">
    <source>
        <dbReference type="PROSITE" id="PS51886"/>
    </source>
</evidence>
<accession>D2VKP2</accession>
<protein>
    <submittedName>
        <fullName evidence="2">Predicted protein</fullName>
    </submittedName>
</protein>
<dbReference type="AlphaFoldDB" id="D2VKP2"/>
<dbReference type="Proteomes" id="UP000006671">
    <property type="component" value="Unassembled WGS sequence"/>
</dbReference>
<reference evidence="2 3" key="1">
    <citation type="journal article" date="2010" name="Cell">
        <title>The genome of Naegleria gruberi illuminates early eukaryotic versatility.</title>
        <authorList>
            <person name="Fritz-Laylin L.K."/>
            <person name="Prochnik S.E."/>
            <person name="Ginger M.L."/>
            <person name="Dacks J.B."/>
            <person name="Carpenter M.L."/>
            <person name="Field M.C."/>
            <person name="Kuo A."/>
            <person name="Paredez A."/>
            <person name="Chapman J."/>
            <person name="Pham J."/>
            <person name="Shu S."/>
            <person name="Neupane R."/>
            <person name="Cipriano M."/>
            <person name="Mancuso J."/>
            <person name="Tu H."/>
            <person name="Salamov A."/>
            <person name="Lindquist E."/>
            <person name="Shapiro H."/>
            <person name="Lucas S."/>
            <person name="Grigoriev I.V."/>
            <person name="Cande W.Z."/>
            <person name="Fulton C."/>
            <person name="Rokhsar D.S."/>
            <person name="Dawson S.C."/>
        </authorList>
    </citation>
    <scope>NUCLEOTIDE SEQUENCE [LARGE SCALE GENOMIC DNA]</scope>
    <source>
        <strain evidence="2 3">NEG-M</strain>
    </source>
</reference>
<dbReference type="GO" id="GO:0051260">
    <property type="term" value="P:protein homooligomerization"/>
    <property type="evidence" value="ECO:0007669"/>
    <property type="project" value="InterPro"/>
</dbReference>
<name>D2VKP2_NAEGR</name>
<gene>
    <name evidence="2" type="ORF">NAEGRDRAFT_69463</name>
</gene>
<organism evidence="3">
    <name type="scientific">Naegleria gruberi</name>
    <name type="common">Amoeba</name>
    <dbReference type="NCBI Taxonomy" id="5762"/>
    <lineage>
        <taxon>Eukaryota</taxon>
        <taxon>Discoba</taxon>
        <taxon>Heterolobosea</taxon>
        <taxon>Tetramitia</taxon>
        <taxon>Eutetramitia</taxon>
        <taxon>Vahlkampfiidae</taxon>
        <taxon>Naegleria</taxon>
    </lineage>
</organism>
<keyword evidence="3" id="KW-1185">Reference proteome</keyword>
<dbReference type="EMBL" id="GG738878">
    <property type="protein sequence ID" value="EFC42630.1"/>
    <property type="molecule type" value="Genomic_DNA"/>
</dbReference>
<dbReference type="Pfam" id="PF07534">
    <property type="entry name" value="TLD"/>
    <property type="match status" value="1"/>
</dbReference>
<evidence type="ECO:0000313" key="3">
    <source>
        <dbReference type="Proteomes" id="UP000006671"/>
    </source>
</evidence>
<evidence type="ECO:0000313" key="2">
    <source>
        <dbReference type="EMBL" id="EFC42630.1"/>
    </source>
</evidence>
<dbReference type="OrthoDB" id="25620at2759"/>
<dbReference type="GeneID" id="8854873"/>
<dbReference type="InParanoid" id="D2VKP2"/>
<dbReference type="PANTHER" id="PTHR23354">
    <property type="entry name" value="NUCLEOLAR PROTEIN 7/ESTROGEN RECEPTOR COACTIVATOR-RELATED"/>
    <property type="match status" value="1"/>
</dbReference>
<dbReference type="InterPro" id="IPR003131">
    <property type="entry name" value="T1-type_BTB"/>
</dbReference>
<dbReference type="SMART" id="SM00584">
    <property type="entry name" value="TLDc"/>
    <property type="match status" value="1"/>
</dbReference>